<dbReference type="Proteomes" id="UP001194580">
    <property type="component" value="Unassembled WGS sequence"/>
</dbReference>
<proteinExistence type="predicted"/>
<accession>A0AAD4DCB5</accession>
<dbReference type="GO" id="GO:0005743">
    <property type="term" value="C:mitochondrial inner membrane"/>
    <property type="evidence" value="ECO:0007669"/>
    <property type="project" value="InterPro"/>
</dbReference>
<gene>
    <name evidence="2" type="ORF">BGZ95_010176</name>
</gene>
<evidence type="ECO:0000256" key="1">
    <source>
        <dbReference type="SAM" id="MobiDB-lite"/>
    </source>
</evidence>
<reference evidence="2" key="1">
    <citation type="journal article" date="2020" name="Fungal Divers.">
        <title>Resolving the Mortierellaceae phylogeny through synthesis of multi-gene phylogenetics and phylogenomics.</title>
        <authorList>
            <person name="Vandepol N."/>
            <person name="Liber J."/>
            <person name="Desiro A."/>
            <person name="Na H."/>
            <person name="Kennedy M."/>
            <person name="Barry K."/>
            <person name="Grigoriev I.V."/>
            <person name="Miller A.N."/>
            <person name="O'Donnell K."/>
            <person name="Stajich J.E."/>
            <person name="Bonito G."/>
        </authorList>
    </citation>
    <scope>NUCLEOTIDE SEQUENCE</scope>
    <source>
        <strain evidence="2">NRRL 28262</strain>
    </source>
</reference>
<dbReference type="GO" id="GO:0045271">
    <property type="term" value="C:respiratory chain complex I"/>
    <property type="evidence" value="ECO:0007669"/>
    <property type="project" value="InterPro"/>
</dbReference>
<comment type="caution">
    <text evidence="2">The sequence shown here is derived from an EMBL/GenBank/DDBJ whole genome shotgun (WGS) entry which is preliminary data.</text>
</comment>
<sequence length="66" mass="7214">MAGFHPHMPATRYSVTAKILGASMWFWVMYKAKEEGPVVLGLRHPWDGHGHGHGHGHAAPAAGEHH</sequence>
<dbReference type="AlphaFoldDB" id="A0AAD4DCB5"/>
<name>A0AAD4DCB5_9FUNG</name>
<dbReference type="PANTHER" id="PTHR36987:SF1">
    <property type="entry name" value="NADH DEHYDROGENASE [UBIQUINONE] 1 BETA SUBCOMPLEX SUBUNIT 2"/>
    <property type="match status" value="1"/>
</dbReference>
<dbReference type="InterPro" id="IPR044980">
    <property type="entry name" value="NDUFB2_plant/fungi"/>
</dbReference>
<protein>
    <submittedName>
        <fullName evidence="2">Uncharacterized protein</fullName>
    </submittedName>
</protein>
<dbReference type="PANTHER" id="PTHR36987">
    <property type="entry name" value="NADH DEHYDROGENASE [UBIQUINONE] 1 BETA SUBCOMPLEX SUBUNIT 2-LIKE"/>
    <property type="match status" value="1"/>
</dbReference>
<feature type="region of interest" description="Disordered" evidence="1">
    <location>
        <begin position="47"/>
        <end position="66"/>
    </location>
</feature>
<evidence type="ECO:0000313" key="3">
    <source>
        <dbReference type="Proteomes" id="UP001194580"/>
    </source>
</evidence>
<evidence type="ECO:0000313" key="2">
    <source>
        <dbReference type="EMBL" id="KAG0274030.1"/>
    </source>
</evidence>
<keyword evidence="3" id="KW-1185">Reference proteome</keyword>
<organism evidence="2 3">
    <name type="scientific">Linnemannia exigua</name>
    <dbReference type="NCBI Taxonomy" id="604196"/>
    <lineage>
        <taxon>Eukaryota</taxon>
        <taxon>Fungi</taxon>
        <taxon>Fungi incertae sedis</taxon>
        <taxon>Mucoromycota</taxon>
        <taxon>Mortierellomycotina</taxon>
        <taxon>Mortierellomycetes</taxon>
        <taxon>Mortierellales</taxon>
        <taxon>Mortierellaceae</taxon>
        <taxon>Linnemannia</taxon>
    </lineage>
</organism>
<feature type="compositionally biased region" description="Low complexity" evidence="1">
    <location>
        <begin position="57"/>
        <end position="66"/>
    </location>
</feature>
<dbReference type="EMBL" id="JAAAIL010000661">
    <property type="protein sequence ID" value="KAG0274030.1"/>
    <property type="molecule type" value="Genomic_DNA"/>
</dbReference>